<evidence type="ECO:0000313" key="2">
    <source>
        <dbReference type="Proteomes" id="UP000092634"/>
    </source>
</evidence>
<dbReference type="AlphaFoldDB" id="A0A1E8PMX4"/>
<organism evidence="1 2">
    <name type="scientific">Janthinobacterium lividum</name>
    <dbReference type="NCBI Taxonomy" id="29581"/>
    <lineage>
        <taxon>Bacteria</taxon>
        <taxon>Pseudomonadati</taxon>
        <taxon>Pseudomonadota</taxon>
        <taxon>Betaproteobacteria</taxon>
        <taxon>Burkholderiales</taxon>
        <taxon>Oxalobacteraceae</taxon>
        <taxon>Janthinobacterium</taxon>
    </lineage>
</organism>
<dbReference type="Proteomes" id="UP000092634">
    <property type="component" value="Unassembled WGS sequence"/>
</dbReference>
<accession>A0A1E8PMX4</accession>
<comment type="caution">
    <text evidence="1">The sequence shown here is derived from an EMBL/GenBank/DDBJ whole genome shotgun (WGS) entry which is preliminary data.</text>
</comment>
<gene>
    <name evidence="1" type="ORF">BA896_000250</name>
</gene>
<protein>
    <submittedName>
        <fullName evidence="1">Uncharacterized protein</fullName>
    </submittedName>
</protein>
<evidence type="ECO:0000313" key="1">
    <source>
        <dbReference type="EMBL" id="OFJ47672.1"/>
    </source>
</evidence>
<reference evidence="1 2" key="1">
    <citation type="submission" date="2016-10" db="EMBL/GenBank/DDBJ databases">
        <title>Updated version of Genome Assembly of Janthinobacterium lividum ERGS5:01.</title>
        <authorList>
            <person name="Kumar R."/>
            <person name="Acharya V."/>
            <person name="Singh D."/>
        </authorList>
    </citation>
    <scope>NUCLEOTIDE SEQUENCE [LARGE SCALE GENOMIC DNA]</scope>
    <source>
        <strain evidence="1 2">ERGS5:01</strain>
    </source>
</reference>
<sequence length="68" mass="6876">MNATAVEIAKLSLAPGDVLVVMTHLHITSQQRDAIVSGVSAKLPAGTPVMVLGSGLTLATINKADLPA</sequence>
<proteinExistence type="predicted"/>
<dbReference type="EMBL" id="MAQB02000001">
    <property type="protein sequence ID" value="OFJ47672.1"/>
    <property type="molecule type" value="Genomic_DNA"/>
</dbReference>
<name>A0A1E8PMX4_9BURK</name>